<evidence type="ECO:0000313" key="2">
    <source>
        <dbReference type="EMBL" id="KOS06470.1"/>
    </source>
</evidence>
<organism evidence="2 3">
    <name type="scientific">Flavobacterium akiainvivens</name>
    <dbReference type="NCBI Taxonomy" id="1202724"/>
    <lineage>
        <taxon>Bacteria</taxon>
        <taxon>Pseudomonadati</taxon>
        <taxon>Bacteroidota</taxon>
        <taxon>Flavobacteriia</taxon>
        <taxon>Flavobacteriales</taxon>
        <taxon>Flavobacteriaceae</taxon>
        <taxon>Flavobacterium</taxon>
    </lineage>
</organism>
<dbReference type="PANTHER" id="PTHR37833:SF1">
    <property type="entry name" value="SIGNAL PEPTIDE PROTEIN"/>
    <property type="match status" value="1"/>
</dbReference>
<protein>
    <recommendedName>
        <fullName evidence="4">DUF1573 domain-containing protein</fullName>
    </recommendedName>
</protein>
<comment type="caution">
    <text evidence="2">The sequence shown here is derived from an EMBL/GenBank/DDBJ whole genome shotgun (WGS) entry which is preliminary data.</text>
</comment>
<evidence type="ECO:0008006" key="4">
    <source>
        <dbReference type="Google" id="ProtNLM"/>
    </source>
</evidence>
<name>A0A0M9VIA6_9FLAO</name>
<reference evidence="2 3" key="1">
    <citation type="submission" date="2015-08" db="EMBL/GenBank/DDBJ databases">
        <title>Whole genome sequence of Flavobacterium akiainvivens IK-1T, from decaying Wikstroemia oahuensis, an endemic Hawaiian shrub.</title>
        <authorList>
            <person name="Wan X."/>
            <person name="Hou S."/>
            <person name="Saito J."/>
            <person name="Donachie S."/>
        </authorList>
    </citation>
    <scope>NUCLEOTIDE SEQUENCE [LARGE SCALE GENOMIC DNA]</scope>
    <source>
        <strain evidence="2 3">IK-1</strain>
    </source>
</reference>
<feature type="chain" id="PRO_5005839003" description="DUF1573 domain-containing protein" evidence="1">
    <location>
        <begin position="22"/>
        <end position="151"/>
    </location>
</feature>
<gene>
    <name evidence="2" type="ORF">AM493_10800</name>
</gene>
<dbReference type="RefSeq" id="WP_054408011.1">
    <property type="nucleotide sequence ID" value="NZ_FOYA01000001.1"/>
</dbReference>
<evidence type="ECO:0000313" key="3">
    <source>
        <dbReference type="Proteomes" id="UP000037755"/>
    </source>
</evidence>
<dbReference type="OrthoDB" id="826619at2"/>
<dbReference type="Gene3D" id="2.60.40.10">
    <property type="entry name" value="Immunoglobulins"/>
    <property type="match status" value="1"/>
</dbReference>
<feature type="signal peptide" evidence="1">
    <location>
        <begin position="1"/>
        <end position="21"/>
    </location>
</feature>
<dbReference type="PATRIC" id="fig|1202724.3.peg.2240"/>
<dbReference type="Proteomes" id="UP000037755">
    <property type="component" value="Unassembled WGS sequence"/>
</dbReference>
<evidence type="ECO:0000256" key="1">
    <source>
        <dbReference type="SAM" id="SignalP"/>
    </source>
</evidence>
<dbReference type="PANTHER" id="PTHR37833">
    <property type="entry name" value="LIPOPROTEIN-RELATED"/>
    <property type="match status" value="1"/>
</dbReference>
<dbReference type="InterPro" id="IPR011467">
    <property type="entry name" value="DUF1573"/>
</dbReference>
<accession>A0A0M9VIA6</accession>
<sequence>MKTLKISLFAAALFFAVNTSAQERKAVAAPAAAATTAAVQQPSGISFKEDTHNFGDITKDKPVSHEFTFKNTSDKTIVISGVKPSCGCTATNYTKTPIKPGESGSVTATYNAHNPGSFTKTLTVSTNDTEATKTLYIKGKVVDVAAPAPQN</sequence>
<keyword evidence="3" id="KW-1185">Reference proteome</keyword>
<dbReference type="AlphaFoldDB" id="A0A0M9VIA6"/>
<dbReference type="InterPro" id="IPR013783">
    <property type="entry name" value="Ig-like_fold"/>
</dbReference>
<dbReference type="EMBL" id="LIYD01000005">
    <property type="protein sequence ID" value="KOS06470.1"/>
    <property type="molecule type" value="Genomic_DNA"/>
</dbReference>
<proteinExistence type="predicted"/>
<dbReference type="Pfam" id="PF07610">
    <property type="entry name" value="DUF1573"/>
    <property type="match status" value="1"/>
</dbReference>
<keyword evidence="1" id="KW-0732">Signal</keyword>
<dbReference type="STRING" id="1202724.AM493_10800"/>